<evidence type="ECO:0000256" key="13">
    <source>
        <dbReference type="ARBA" id="ARBA00023264"/>
    </source>
</evidence>
<comment type="subcellular location">
    <subcellularLocation>
        <location evidence="2">Endomembrane system</location>
        <topology evidence="2">Multi-pass membrane protein</topology>
    </subcellularLocation>
</comment>
<dbReference type="HOGENOM" id="CLU_049944_3_2_9"/>
<comment type="catalytic activity">
    <reaction evidence="1">
        <text>a CDP-1,2-diacyl-sn-glycerol + L-serine = a 1,2-diacyl-sn-glycero-3-phospho-L-serine + CMP + H(+)</text>
        <dbReference type="Rhea" id="RHEA:16913"/>
        <dbReference type="ChEBI" id="CHEBI:15378"/>
        <dbReference type="ChEBI" id="CHEBI:33384"/>
        <dbReference type="ChEBI" id="CHEBI:57262"/>
        <dbReference type="ChEBI" id="CHEBI:58332"/>
        <dbReference type="ChEBI" id="CHEBI:60377"/>
        <dbReference type="EC" id="2.7.8.8"/>
    </reaction>
</comment>
<dbReference type="Gene3D" id="1.20.120.1760">
    <property type="match status" value="1"/>
</dbReference>
<accession>Q81H49</accession>
<dbReference type="PROSITE" id="PS00379">
    <property type="entry name" value="CDP_ALCOHOL_P_TRANSF"/>
    <property type="match status" value="1"/>
</dbReference>
<feature type="transmembrane region" description="Helical" evidence="16">
    <location>
        <begin position="109"/>
        <end position="127"/>
    </location>
</feature>
<keyword evidence="8 16" id="KW-0812">Transmembrane</keyword>
<evidence type="ECO:0000256" key="1">
    <source>
        <dbReference type="ARBA" id="ARBA00000287"/>
    </source>
</evidence>
<keyword evidence="9 16" id="KW-1133">Transmembrane helix</keyword>
<evidence type="ECO:0000256" key="16">
    <source>
        <dbReference type="SAM" id="Phobius"/>
    </source>
</evidence>
<dbReference type="InterPro" id="IPR043130">
    <property type="entry name" value="CDP-OH_PTrfase_TM_dom"/>
</dbReference>
<evidence type="ECO:0000256" key="6">
    <source>
        <dbReference type="ARBA" id="ARBA00022516"/>
    </source>
</evidence>
<organism evidence="17 18">
    <name type="scientific">Bacillus cereus (strain ATCC 14579 / DSM 31 / CCUG 7414 / JCM 2152 / NBRC 15305 / NCIMB 9373 / NCTC 2599 / NRRL B-3711)</name>
    <dbReference type="NCBI Taxonomy" id="226900"/>
    <lineage>
        <taxon>Bacteria</taxon>
        <taxon>Bacillati</taxon>
        <taxon>Bacillota</taxon>
        <taxon>Bacilli</taxon>
        <taxon>Bacillales</taxon>
        <taxon>Bacillaceae</taxon>
        <taxon>Bacillus</taxon>
        <taxon>Bacillus cereus group</taxon>
    </lineage>
</organism>
<dbReference type="KEGG" id="bce:BC0976"/>
<gene>
    <name evidence="17" type="ordered locus">BC_0976</name>
</gene>
<evidence type="ECO:0000256" key="12">
    <source>
        <dbReference type="ARBA" id="ARBA00023209"/>
    </source>
</evidence>
<dbReference type="Pfam" id="PF01066">
    <property type="entry name" value="CDP-OH_P_transf"/>
    <property type="match status" value="1"/>
</dbReference>
<dbReference type="PANTHER" id="PTHR14269">
    <property type="entry name" value="CDP-DIACYLGLYCEROL--GLYCEROL-3-PHOSPHATE 3-PHOSPHATIDYLTRANSFERASE-RELATED"/>
    <property type="match status" value="1"/>
</dbReference>
<keyword evidence="6" id="KW-0444">Lipid biosynthesis</keyword>
<evidence type="ECO:0000256" key="4">
    <source>
        <dbReference type="ARBA" id="ARBA00013174"/>
    </source>
</evidence>
<dbReference type="EC" id="2.7.8.8" evidence="4"/>
<evidence type="ECO:0000256" key="2">
    <source>
        <dbReference type="ARBA" id="ARBA00004127"/>
    </source>
</evidence>
<dbReference type="EMBL" id="AE016877">
    <property type="protein sequence ID" value="AAP07963.1"/>
    <property type="molecule type" value="Genomic_DNA"/>
</dbReference>
<comment type="similarity">
    <text evidence="3 15">Belongs to the CDP-alcohol phosphatidyltransferase class-I family.</text>
</comment>
<evidence type="ECO:0000256" key="10">
    <source>
        <dbReference type="ARBA" id="ARBA00023098"/>
    </source>
</evidence>
<sequence length="197" mass="21652">MIVMSKNVDEAISRKEEKCIMSFIPNMITIANFVCGLLAIYAVFVHDIYLGAVFIITGMLFDFFDGMVARKLDSVSEIGGELDSFADLVTFGVAPSILAYSASLKDLQSIGMICALTYSICGMLRLARFNTQQSKLPTFIGMPIPFAAMCLLILCFLKNPVSVAFGTCVLAYLMVSKIKFPHFKKDIAESLKPGRLD</sequence>
<dbReference type="InterPro" id="IPR048254">
    <property type="entry name" value="CDP_ALCOHOL_P_TRANSF_CS"/>
</dbReference>
<dbReference type="PATRIC" id="fig|226900.8.peg.929"/>
<feature type="transmembrane region" description="Helical" evidence="16">
    <location>
        <begin position="163"/>
        <end position="180"/>
    </location>
</feature>
<evidence type="ECO:0000256" key="3">
    <source>
        <dbReference type="ARBA" id="ARBA00010441"/>
    </source>
</evidence>
<evidence type="ECO:0000313" key="18">
    <source>
        <dbReference type="Proteomes" id="UP000001417"/>
    </source>
</evidence>
<protein>
    <recommendedName>
        <fullName evidence="5">CDP-diacylglycerol--serine O-phosphatidyltransferase</fullName>
        <ecNumber evidence="4">2.7.8.8</ecNumber>
    </recommendedName>
    <alternativeName>
        <fullName evidence="14">Phosphatidylserine synthase</fullName>
    </alternativeName>
</protein>
<dbReference type="PANTHER" id="PTHR14269:SF59">
    <property type="entry name" value="CDP-DIACYLGLYCEROL--SERINE O-PHOSPHATIDYLTRANSFERASE"/>
    <property type="match status" value="1"/>
</dbReference>
<keyword evidence="11 16" id="KW-0472">Membrane</keyword>
<dbReference type="DNASU" id="1203325"/>
<dbReference type="InterPro" id="IPR050324">
    <property type="entry name" value="CDP-alcohol_PTase-I"/>
</dbReference>
<evidence type="ECO:0000256" key="5">
    <source>
        <dbReference type="ARBA" id="ARBA00017171"/>
    </source>
</evidence>
<dbReference type="GO" id="GO:0016020">
    <property type="term" value="C:membrane"/>
    <property type="evidence" value="ECO:0007669"/>
    <property type="project" value="InterPro"/>
</dbReference>
<evidence type="ECO:0000256" key="11">
    <source>
        <dbReference type="ARBA" id="ARBA00023136"/>
    </source>
</evidence>
<keyword evidence="7 15" id="KW-0808">Transferase</keyword>
<keyword evidence="13" id="KW-1208">Phospholipid metabolism</keyword>
<dbReference type="NCBIfam" id="TIGR00473">
    <property type="entry name" value="pssA"/>
    <property type="match status" value="1"/>
</dbReference>
<dbReference type="InterPro" id="IPR004533">
    <property type="entry name" value="CDP-diaglyc--ser_O-PTrfase"/>
</dbReference>
<feature type="transmembrane region" description="Helical" evidence="16">
    <location>
        <begin position="20"/>
        <end position="42"/>
    </location>
</feature>
<reference evidence="17 18" key="1">
    <citation type="journal article" date="2003" name="Nature">
        <title>Genome sequence of Bacillus cereus and comparative analysis with Bacillus anthracis.</title>
        <authorList>
            <person name="Ivanova N."/>
            <person name="Sorokin A."/>
            <person name="Anderson I."/>
            <person name="Galleron N."/>
            <person name="Candelon B."/>
            <person name="Kapatral V."/>
            <person name="Bhattacharyya A."/>
            <person name="Reznik G."/>
            <person name="Mikhailova N."/>
            <person name="Lapidus A."/>
            <person name="Chu L."/>
            <person name="Mazur M."/>
            <person name="Goltsman E."/>
            <person name="Larsen N."/>
            <person name="D'Souza M."/>
            <person name="Walunas T."/>
            <person name="Grechkin Y."/>
            <person name="Pusch G."/>
            <person name="Haselkorn R."/>
            <person name="Fonstein M."/>
            <person name="Ehrlich S.D."/>
            <person name="Overbeek R."/>
            <person name="Kyrpides N."/>
        </authorList>
    </citation>
    <scope>NUCLEOTIDE SEQUENCE [LARGE SCALE GENOMIC DNA]</scope>
    <source>
        <strain evidence="18">ATCC 14579 / DSM 31 / CCUG 7414 / JCM 2152 / NBRC 15305 / NCIMB 9373 / NCTC 2599 / NRRL B-3711</strain>
    </source>
</reference>
<keyword evidence="10" id="KW-0443">Lipid metabolism</keyword>
<dbReference type="Proteomes" id="UP000001417">
    <property type="component" value="Chromosome"/>
</dbReference>
<dbReference type="AlphaFoldDB" id="Q81H49"/>
<evidence type="ECO:0000256" key="14">
    <source>
        <dbReference type="ARBA" id="ARBA00032361"/>
    </source>
</evidence>
<keyword evidence="12" id="KW-0594">Phospholipid biosynthesis</keyword>
<name>Q81H49_BACCR</name>
<keyword evidence="18" id="KW-1185">Reference proteome</keyword>
<feature type="transmembrane region" description="Helical" evidence="16">
    <location>
        <begin position="48"/>
        <end position="64"/>
    </location>
</feature>
<evidence type="ECO:0000256" key="15">
    <source>
        <dbReference type="RuleBase" id="RU003750"/>
    </source>
</evidence>
<evidence type="ECO:0000256" key="7">
    <source>
        <dbReference type="ARBA" id="ARBA00022679"/>
    </source>
</evidence>
<proteinExistence type="inferred from homology"/>
<evidence type="ECO:0000256" key="8">
    <source>
        <dbReference type="ARBA" id="ARBA00022692"/>
    </source>
</evidence>
<evidence type="ECO:0000256" key="9">
    <source>
        <dbReference type="ARBA" id="ARBA00022989"/>
    </source>
</evidence>
<dbReference type="InterPro" id="IPR000462">
    <property type="entry name" value="CDP-OH_P_trans"/>
</dbReference>
<evidence type="ECO:0000313" key="17">
    <source>
        <dbReference type="EMBL" id="AAP07963.1"/>
    </source>
</evidence>
<dbReference type="GO" id="GO:0012505">
    <property type="term" value="C:endomembrane system"/>
    <property type="evidence" value="ECO:0007669"/>
    <property type="project" value="UniProtKB-SubCell"/>
</dbReference>
<dbReference type="GO" id="GO:0008654">
    <property type="term" value="P:phospholipid biosynthetic process"/>
    <property type="evidence" value="ECO:0007669"/>
    <property type="project" value="UniProtKB-KW"/>
</dbReference>
<dbReference type="GO" id="GO:0003882">
    <property type="term" value="F:CDP-diacylglycerol-serine O-phosphatidyltransferase activity"/>
    <property type="evidence" value="ECO:0007669"/>
    <property type="project" value="UniProtKB-EC"/>
</dbReference>